<proteinExistence type="predicted"/>
<evidence type="ECO:0000313" key="1">
    <source>
        <dbReference type="EMBL" id="HIX54470.1"/>
    </source>
</evidence>
<dbReference type="Proteomes" id="UP000824156">
    <property type="component" value="Unassembled WGS sequence"/>
</dbReference>
<reference evidence="1" key="1">
    <citation type="journal article" date="2021" name="PeerJ">
        <title>Extensive microbial diversity within the chicken gut microbiome revealed by metagenomics and culture.</title>
        <authorList>
            <person name="Gilroy R."/>
            <person name="Ravi A."/>
            <person name="Getino M."/>
            <person name="Pursley I."/>
            <person name="Horton D.L."/>
            <person name="Alikhan N.F."/>
            <person name="Baker D."/>
            <person name="Gharbi K."/>
            <person name="Hall N."/>
            <person name="Watson M."/>
            <person name="Adriaenssens E.M."/>
            <person name="Foster-Nyarko E."/>
            <person name="Jarju S."/>
            <person name="Secka A."/>
            <person name="Antonio M."/>
            <person name="Oren A."/>
            <person name="Chaudhuri R.R."/>
            <person name="La Ragione R."/>
            <person name="Hildebrand F."/>
            <person name="Pallen M.J."/>
        </authorList>
    </citation>
    <scope>NUCLEOTIDE SEQUENCE</scope>
    <source>
        <strain evidence="1">1719</strain>
    </source>
</reference>
<dbReference type="AlphaFoldDB" id="A0A9D1W8A3"/>
<reference evidence="1" key="2">
    <citation type="submission" date="2021-04" db="EMBL/GenBank/DDBJ databases">
        <authorList>
            <person name="Gilroy R."/>
        </authorList>
    </citation>
    <scope>NUCLEOTIDE SEQUENCE</scope>
    <source>
        <strain evidence="1">1719</strain>
    </source>
</reference>
<evidence type="ECO:0000313" key="2">
    <source>
        <dbReference type="Proteomes" id="UP000824156"/>
    </source>
</evidence>
<protein>
    <submittedName>
        <fullName evidence="1">Uncharacterized protein</fullName>
    </submittedName>
</protein>
<name>A0A9D1W8A3_9SPHI</name>
<dbReference type="EMBL" id="DXEZ01000151">
    <property type="protein sequence ID" value="HIX54470.1"/>
    <property type="molecule type" value="Genomic_DNA"/>
</dbReference>
<sequence length="140" mass="16457">IEKRGGEHIVDVRDQSVQRFQDPYINITWYENITYLGDEYWRVEKVEDPEEFEVFEDSSIVSSKSKAKKPAYYLGNVGVFDSEFKEFLPSVFHDIQYNEGYFYTANKGDPGLVRIFDKKGLLTKDEYHKRIGYFSDGLLL</sequence>
<accession>A0A9D1W8A3</accession>
<feature type="non-terminal residue" evidence="1">
    <location>
        <position position="1"/>
    </location>
</feature>
<organism evidence="1 2">
    <name type="scientific">Candidatus Sphingobacterium stercoripullorum</name>
    <dbReference type="NCBI Taxonomy" id="2838759"/>
    <lineage>
        <taxon>Bacteria</taxon>
        <taxon>Pseudomonadati</taxon>
        <taxon>Bacteroidota</taxon>
        <taxon>Sphingobacteriia</taxon>
        <taxon>Sphingobacteriales</taxon>
        <taxon>Sphingobacteriaceae</taxon>
        <taxon>Sphingobacterium</taxon>
    </lineage>
</organism>
<comment type="caution">
    <text evidence="1">The sequence shown here is derived from an EMBL/GenBank/DDBJ whole genome shotgun (WGS) entry which is preliminary data.</text>
</comment>
<gene>
    <name evidence="1" type="ORF">H9853_05540</name>
</gene>